<evidence type="ECO:0000256" key="1">
    <source>
        <dbReference type="ARBA" id="ARBA00001962"/>
    </source>
</evidence>
<evidence type="ECO:0000256" key="2">
    <source>
        <dbReference type="ARBA" id="ARBA00004704"/>
    </source>
</evidence>
<comment type="cofactor">
    <cofactor evidence="1 5">
        <name>Fe cation</name>
        <dbReference type="ChEBI" id="CHEBI:24875"/>
    </cofactor>
</comment>
<feature type="binding site" evidence="5">
    <location>
        <position position="116"/>
    </location>
    <ligand>
        <name>homogentisate</name>
        <dbReference type="ChEBI" id="CHEBI:16169"/>
    </ligand>
</feature>
<dbReference type="InterPro" id="IPR046451">
    <property type="entry name" value="HgmA_C"/>
</dbReference>
<proteinExistence type="inferred from homology"/>
<evidence type="ECO:0000259" key="6">
    <source>
        <dbReference type="Pfam" id="PF04209"/>
    </source>
</evidence>
<comment type="similarity">
    <text evidence="3">Belongs to the homogentisate dioxygenase family.</text>
</comment>
<feature type="binding site" evidence="5">
    <location>
        <position position="101"/>
    </location>
    <ligand>
        <name>Fe cation</name>
        <dbReference type="ChEBI" id="CHEBI:24875"/>
    </ligand>
</feature>
<evidence type="ECO:0000256" key="3">
    <source>
        <dbReference type="ARBA" id="ARBA00007757"/>
    </source>
</evidence>
<dbReference type="GO" id="GO:0006559">
    <property type="term" value="P:L-phenylalanine catabolic process"/>
    <property type="evidence" value="ECO:0007669"/>
    <property type="project" value="InterPro"/>
</dbReference>
<dbReference type="PANTHER" id="PTHR11056:SF0">
    <property type="entry name" value="HOMOGENTISATE 1,2-DIOXYGENASE"/>
    <property type="match status" value="1"/>
</dbReference>
<comment type="pathway">
    <text evidence="2">Amino-acid degradation; L-phenylalanine degradation; acetoacetate and fumarate from L-phenylalanine: step 4/6.</text>
</comment>
<dbReference type="SUPFAM" id="SSF51182">
    <property type="entry name" value="RmlC-like cupins"/>
    <property type="match status" value="1"/>
</dbReference>
<dbReference type="GO" id="GO:0004411">
    <property type="term" value="F:homogentisate 1,2-dioxygenase activity"/>
    <property type="evidence" value="ECO:0007669"/>
    <property type="project" value="UniProtKB-EC"/>
</dbReference>
<dbReference type="GO" id="GO:0006570">
    <property type="term" value="P:tyrosine metabolic process"/>
    <property type="evidence" value="ECO:0007669"/>
    <property type="project" value="InterPro"/>
</dbReference>
<name>A0A9N9Y5S1_9HYPO</name>
<dbReference type="PANTHER" id="PTHR11056">
    <property type="entry name" value="HOMOGENTISATE 1,2-DIOXYGENASE"/>
    <property type="match status" value="1"/>
</dbReference>
<evidence type="ECO:0000313" key="7">
    <source>
        <dbReference type="EMBL" id="CAG9995621.1"/>
    </source>
</evidence>
<feature type="binding site" evidence="5">
    <location>
        <position position="107"/>
    </location>
    <ligand>
        <name>Fe cation</name>
        <dbReference type="ChEBI" id="CHEBI:24875"/>
    </ligand>
</feature>
<organism evidence="7 8">
    <name type="scientific">Clonostachys byssicola</name>
    <dbReference type="NCBI Taxonomy" id="160290"/>
    <lineage>
        <taxon>Eukaryota</taxon>
        <taxon>Fungi</taxon>
        <taxon>Dikarya</taxon>
        <taxon>Ascomycota</taxon>
        <taxon>Pezizomycotina</taxon>
        <taxon>Sordariomycetes</taxon>
        <taxon>Hypocreomycetidae</taxon>
        <taxon>Hypocreales</taxon>
        <taxon>Bionectriaceae</taxon>
        <taxon>Clonostachys</taxon>
    </lineage>
</organism>
<dbReference type="Pfam" id="PF04209">
    <property type="entry name" value="HgmA_C"/>
    <property type="match status" value="1"/>
</dbReference>
<accession>A0A9N9Y5S1</accession>
<dbReference type="GO" id="GO:0005737">
    <property type="term" value="C:cytoplasm"/>
    <property type="evidence" value="ECO:0007669"/>
    <property type="project" value="TreeGrafter"/>
</dbReference>
<keyword evidence="5" id="KW-0479">Metal-binding</keyword>
<comment type="caution">
    <text evidence="7">The sequence shown here is derived from an EMBL/GenBank/DDBJ whole genome shotgun (WGS) entry which is preliminary data.</text>
</comment>
<feature type="domain" description="Homogentisate 1,2-dioxygenase C-terminal" evidence="6">
    <location>
        <begin position="48"/>
        <end position="177"/>
    </location>
</feature>
<dbReference type="AlphaFoldDB" id="A0A9N9Y5S1"/>
<feature type="binding site" evidence="5">
    <location>
        <position position="137"/>
    </location>
    <ligand>
        <name>Fe cation</name>
        <dbReference type="ChEBI" id="CHEBI:24875"/>
    </ligand>
</feature>
<keyword evidence="5" id="KW-0408">Iron</keyword>
<dbReference type="Gene3D" id="2.60.120.10">
    <property type="entry name" value="Jelly Rolls"/>
    <property type="match status" value="1"/>
</dbReference>
<evidence type="ECO:0000256" key="4">
    <source>
        <dbReference type="ARBA" id="ARBA00013127"/>
    </source>
</evidence>
<dbReference type="InterPro" id="IPR014710">
    <property type="entry name" value="RmlC-like_jellyroll"/>
</dbReference>
<evidence type="ECO:0000313" key="8">
    <source>
        <dbReference type="Proteomes" id="UP000754883"/>
    </source>
</evidence>
<feature type="binding site" evidence="5">
    <location>
        <position position="137"/>
    </location>
    <ligand>
        <name>homogentisate</name>
        <dbReference type="ChEBI" id="CHEBI:16169"/>
    </ligand>
</feature>
<sequence length="231" mass="26139">MREFRYGQFKLENSGVSCVSAIRTTRLQFDVVASQGNLVTFTYVIQSFVNFTNAEKDQADPTVYRVLTAKSKIPGVSLTDLLIFTPKWITISDTFQPLYYHSNMSTEIMGLIYSDYGRSSHKLEPGGLRYEASYMLHGETYKTWRYVTTSELAPERVCEDIAAFIFHISVPVFLTKLVFGGEDAETRHSHSSQDDEPLDSFQPHFLDHLEDVKLELKAAGLPSLTSNGAKR</sequence>
<evidence type="ECO:0000256" key="5">
    <source>
        <dbReference type="PIRSR" id="PIRSR605708-2"/>
    </source>
</evidence>
<keyword evidence="8" id="KW-1185">Reference proteome</keyword>
<dbReference type="Proteomes" id="UP000754883">
    <property type="component" value="Unassembled WGS sequence"/>
</dbReference>
<protein>
    <recommendedName>
        <fullName evidence="4">homogentisate 1,2-dioxygenase</fullName>
        <ecNumber evidence="4">1.13.11.5</ecNumber>
    </recommendedName>
</protein>
<reference evidence="7" key="1">
    <citation type="submission" date="2021-10" db="EMBL/GenBank/DDBJ databases">
        <authorList>
            <person name="Piombo E."/>
        </authorList>
    </citation>
    <scope>NUCLEOTIDE SEQUENCE</scope>
</reference>
<dbReference type="GO" id="GO:0046872">
    <property type="term" value="F:metal ion binding"/>
    <property type="evidence" value="ECO:0007669"/>
    <property type="project" value="UniProtKB-KW"/>
</dbReference>
<gene>
    <name evidence="7" type="ORF">CBYS24578_00003762</name>
</gene>
<dbReference type="InterPro" id="IPR005708">
    <property type="entry name" value="Homogentis_dOase"/>
</dbReference>
<dbReference type="EMBL" id="CABFNO020001536">
    <property type="protein sequence ID" value="CAG9995621.1"/>
    <property type="molecule type" value="Genomic_DNA"/>
</dbReference>
<dbReference type="InterPro" id="IPR011051">
    <property type="entry name" value="RmlC_Cupin_sf"/>
</dbReference>
<dbReference type="EC" id="1.13.11.5" evidence="4"/>